<evidence type="ECO:0000313" key="2">
    <source>
        <dbReference type="EMBL" id="MCR6097465.1"/>
    </source>
</evidence>
<feature type="transmembrane region" description="Helical" evidence="1">
    <location>
        <begin position="98"/>
        <end position="120"/>
    </location>
</feature>
<keyword evidence="1" id="KW-0472">Membrane</keyword>
<keyword evidence="1" id="KW-1133">Transmembrane helix</keyword>
<dbReference type="InterPro" id="IPR005915">
    <property type="entry name" value="Tandem_5TM"/>
</dbReference>
<keyword evidence="1" id="KW-0812">Transmembrane</keyword>
<dbReference type="RefSeq" id="WP_257821854.1">
    <property type="nucleotide sequence ID" value="NZ_JABXYM010000001.1"/>
</dbReference>
<dbReference type="EMBL" id="JABXYM010000001">
    <property type="protein sequence ID" value="MCR6097465.1"/>
    <property type="molecule type" value="Genomic_DNA"/>
</dbReference>
<feature type="transmembrane region" description="Helical" evidence="1">
    <location>
        <begin position="70"/>
        <end position="86"/>
    </location>
</feature>
<proteinExistence type="predicted"/>
<comment type="caution">
    <text evidence="2">The sequence shown here is derived from an EMBL/GenBank/DDBJ whole genome shotgun (WGS) entry which is preliminary data.</text>
</comment>
<sequence length="225" mass="26154">MPSDIKRIKKNLTYRIVTIDGEHYLMDTGTPFWKGLFPYSFWLFPHTVYKCDDEKLLADIQAPPEQKAKINSIVMGCIAIFLWKIVDSVLDYFNLNVSLMMTIVILLIATVAMGICRCYISSRYKRMFHMQVNLKELSTEKMRIRPISKKIILVSLLVYVMFLGGTISFFGIVLHSPNLIYIVFAMLFLMFFSISHFMLVMPSKTYGMLLKGNEINRGRYLNRTL</sequence>
<dbReference type="AlphaFoldDB" id="A0A9Q4B3U4"/>
<organism evidence="2 3">
    <name type="scientific">Salipaludibacillus agaradhaerens</name>
    <name type="common">Bacillus agaradhaerens</name>
    <dbReference type="NCBI Taxonomy" id="76935"/>
    <lineage>
        <taxon>Bacteria</taxon>
        <taxon>Bacillati</taxon>
        <taxon>Bacillota</taxon>
        <taxon>Bacilli</taxon>
        <taxon>Bacillales</taxon>
        <taxon>Bacillaceae</taxon>
    </lineage>
</organism>
<gene>
    <name evidence="2" type="ORF">HXA33_13005</name>
</gene>
<feature type="transmembrane region" description="Helical" evidence="1">
    <location>
        <begin position="179"/>
        <end position="201"/>
    </location>
</feature>
<feature type="transmembrane region" description="Helical" evidence="1">
    <location>
        <begin position="151"/>
        <end position="173"/>
    </location>
</feature>
<keyword evidence="3" id="KW-1185">Reference proteome</keyword>
<protein>
    <submittedName>
        <fullName evidence="2">DUF443 family protein</fullName>
    </submittedName>
</protein>
<dbReference type="Pfam" id="PF04276">
    <property type="entry name" value="DUF443"/>
    <property type="match status" value="1"/>
</dbReference>
<reference evidence="2" key="1">
    <citation type="submission" date="2020-06" db="EMBL/GenBank/DDBJ databases">
        <title>Insight into the genomes of haloalkaliphilic bacilli from Kenyan soda lakes.</title>
        <authorList>
            <person name="Mwirichia R."/>
            <person name="Villamizar G.C."/>
            <person name="Poehlein A."/>
            <person name="Mugweru J."/>
            <person name="Kipnyargis A."/>
            <person name="Kiplimo D."/>
            <person name="Orwa P."/>
            <person name="Daniel R."/>
        </authorList>
    </citation>
    <scope>NUCLEOTIDE SEQUENCE</scope>
    <source>
        <strain evidence="2">B1096_S55</strain>
    </source>
</reference>
<evidence type="ECO:0000256" key="1">
    <source>
        <dbReference type="SAM" id="Phobius"/>
    </source>
</evidence>
<name>A0A9Q4B3U4_SALAG</name>
<dbReference type="NCBIfam" id="TIGR01218">
    <property type="entry name" value="Gpos_tandem_5TM"/>
    <property type="match status" value="1"/>
</dbReference>
<dbReference type="Proteomes" id="UP001057753">
    <property type="component" value="Unassembled WGS sequence"/>
</dbReference>
<accession>A0A9Q4B3U4</accession>
<evidence type="ECO:0000313" key="3">
    <source>
        <dbReference type="Proteomes" id="UP001057753"/>
    </source>
</evidence>